<evidence type="ECO:0000256" key="2">
    <source>
        <dbReference type="SAM" id="MobiDB-lite"/>
    </source>
</evidence>
<comment type="caution">
    <text evidence="3">The sequence shown here is derived from an EMBL/GenBank/DDBJ whole genome shotgun (WGS) entry which is preliminary data.</text>
</comment>
<evidence type="ECO:0000313" key="3">
    <source>
        <dbReference type="EMBL" id="KAG7391664.1"/>
    </source>
</evidence>
<keyword evidence="4" id="KW-1185">Reference proteome</keyword>
<reference evidence="3" key="1">
    <citation type="submission" date="2021-02" db="EMBL/GenBank/DDBJ databases">
        <authorList>
            <person name="Palmer J.M."/>
        </authorList>
    </citation>
    <scope>NUCLEOTIDE SEQUENCE</scope>
    <source>
        <strain evidence="3">SCRP23</strain>
    </source>
</reference>
<protein>
    <recommendedName>
        <fullName evidence="5">M96 mating-specific protein family</fullName>
    </recommendedName>
</protein>
<sequence length="482" mass="54769">MERRLSDSSESLAPYIGEGLDAADILPAGAAPAVNPGLLYQSTDLDQLLALIDGDTNAELNIGDRLIDTSALLPETRNQENTTNLGTNIHQNPSEESAPHSVQVAAIVPSQPKQQTKKKKNYDPNKARTERRCELKFLRKEAEDLELTLKQLQTIQRQKGGAGHDQLALRKKPRVGNIRPGVWEAICARQLQRRLQVERENVYLKKVYSSQVQVARHLQRLMNKRIPLEDVTNSKTIEAVKRVKVAFAYMEDVAAQIFQELQDSVESAYFEVDAMFEANCAAYTTLPTRKPLLHNEVHGLCMGLFDSNVMPFDIRATGEAWWRRWHNYKGQRTTENANNMICEKYGAKLRDITTNTTGTFYGQQVLSRHVEEDRIVIIWHARIEPLEVNNERITGIHFLEKTAVLIEPYNIEVETDSDHPRESSARISTCYIVEPIVLDPELWSDNETVTFTKFMLATSSAYISTINETMENLLMDNVSVRF</sequence>
<evidence type="ECO:0000256" key="1">
    <source>
        <dbReference type="SAM" id="Coils"/>
    </source>
</evidence>
<accession>A0A8T1WH49</accession>
<feature type="coiled-coil region" evidence="1">
    <location>
        <begin position="128"/>
        <end position="158"/>
    </location>
</feature>
<feature type="compositionally biased region" description="Polar residues" evidence="2">
    <location>
        <begin position="79"/>
        <end position="95"/>
    </location>
</feature>
<dbReference type="PANTHER" id="PTHR35796">
    <property type="entry name" value="HYPOTHETICAL CYTOSOLIC PROTEIN"/>
    <property type="match status" value="1"/>
</dbReference>
<dbReference type="Proteomes" id="UP000693981">
    <property type="component" value="Unassembled WGS sequence"/>
</dbReference>
<evidence type="ECO:0008006" key="5">
    <source>
        <dbReference type="Google" id="ProtNLM"/>
    </source>
</evidence>
<evidence type="ECO:0000313" key="4">
    <source>
        <dbReference type="Proteomes" id="UP000693981"/>
    </source>
</evidence>
<feature type="region of interest" description="Disordered" evidence="2">
    <location>
        <begin position="75"/>
        <end position="102"/>
    </location>
</feature>
<gene>
    <name evidence="3" type="ORF">PHYBOEH_006627</name>
</gene>
<keyword evidence="1" id="KW-0175">Coiled coil</keyword>
<dbReference type="AlphaFoldDB" id="A0A8T1WH49"/>
<proteinExistence type="predicted"/>
<dbReference type="PANTHER" id="PTHR35796:SF3">
    <property type="entry name" value="BHLH DOMAIN-CONTAINING PROTEIN"/>
    <property type="match status" value="1"/>
</dbReference>
<dbReference type="EMBL" id="JAGDFL010000353">
    <property type="protein sequence ID" value="KAG7391664.1"/>
    <property type="molecule type" value="Genomic_DNA"/>
</dbReference>
<dbReference type="OrthoDB" id="64619at2759"/>
<organism evidence="3 4">
    <name type="scientific">Phytophthora boehmeriae</name>
    <dbReference type="NCBI Taxonomy" id="109152"/>
    <lineage>
        <taxon>Eukaryota</taxon>
        <taxon>Sar</taxon>
        <taxon>Stramenopiles</taxon>
        <taxon>Oomycota</taxon>
        <taxon>Peronosporomycetes</taxon>
        <taxon>Peronosporales</taxon>
        <taxon>Peronosporaceae</taxon>
        <taxon>Phytophthora</taxon>
    </lineage>
</organism>
<name>A0A8T1WH49_9STRA</name>